<reference evidence="1" key="2">
    <citation type="journal article" date="2021" name="PeerJ">
        <title>Extensive microbial diversity within the chicken gut microbiome revealed by metagenomics and culture.</title>
        <authorList>
            <person name="Gilroy R."/>
            <person name="Ravi A."/>
            <person name="Getino M."/>
            <person name="Pursley I."/>
            <person name="Horton D.L."/>
            <person name="Alikhan N.F."/>
            <person name="Baker D."/>
            <person name="Gharbi K."/>
            <person name="Hall N."/>
            <person name="Watson M."/>
            <person name="Adriaenssens E.M."/>
            <person name="Foster-Nyarko E."/>
            <person name="Jarju S."/>
            <person name="Secka A."/>
            <person name="Antonio M."/>
            <person name="Oren A."/>
            <person name="Chaudhuri R.R."/>
            <person name="La Ragione R."/>
            <person name="Hildebrand F."/>
            <person name="Pallen M.J."/>
        </authorList>
    </citation>
    <scope>NUCLEOTIDE SEQUENCE</scope>
    <source>
        <strain evidence="1">ChiGjej1B1-19959</strain>
    </source>
</reference>
<proteinExistence type="predicted"/>
<name>A0A9D1LE12_9FIRM</name>
<dbReference type="Proteomes" id="UP000824071">
    <property type="component" value="Unassembled WGS sequence"/>
</dbReference>
<protein>
    <submittedName>
        <fullName evidence="1">Uncharacterized protein</fullName>
    </submittedName>
</protein>
<dbReference type="EMBL" id="DVMW01000018">
    <property type="protein sequence ID" value="HIU35411.1"/>
    <property type="molecule type" value="Genomic_DNA"/>
</dbReference>
<gene>
    <name evidence="1" type="ORF">IAC53_02225</name>
</gene>
<evidence type="ECO:0000313" key="2">
    <source>
        <dbReference type="Proteomes" id="UP000824071"/>
    </source>
</evidence>
<sequence length="73" mass="7993">MQALIQGKFMEQKSRTDKKTGEVIPVAHVYSGSEVVQIVGCDCSHCSFGEEVQIPARISVGSYGLYVRVSNDE</sequence>
<dbReference type="AlphaFoldDB" id="A0A9D1LE12"/>
<accession>A0A9D1LE12</accession>
<organism evidence="1 2">
    <name type="scientific">Candidatus Fimenecus excrementigallinarum</name>
    <dbReference type="NCBI Taxonomy" id="2840816"/>
    <lineage>
        <taxon>Bacteria</taxon>
        <taxon>Bacillati</taxon>
        <taxon>Bacillota</taxon>
        <taxon>Clostridia</taxon>
        <taxon>Candidatus Fimenecus</taxon>
    </lineage>
</organism>
<reference evidence="1" key="1">
    <citation type="submission" date="2020-10" db="EMBL/GenBank/DDBJ databases">
        <authorList>
            <person name="Gilroy R."/>
        </authorList>
    </citation>
    <scope>NUCLEOTIDE SEQUENCE</scope>
    <source>
        <strain evidence="1">ChiGjej1B1-19959</strain>
    </source>
</reference>
<comment type="caution">
    <text evidence="1">The sequence shown here is derived from an EMBL/GenBank/DDBJ whole genome shotgun (WGS) entry which is preliminary data.</text>
</comment>
<evidence type="ECO:0000313" key="1">
    <source>
        <dbReference type="EMBL" id="HIU35411.1"/>
    </source>
</evidence>